<gene>
    <name evidence="1" type="ORF">THAOC_06952</name>
</gene>
<dbReference type="Gene3D" id="1.25.40.10">
    <property type="entry name" value="Tetratricopeptide repeat domain"/>
    <property type="match status" value="1"/>
</dbReference>
<accession>K0TL66</accession>
<proteinExistence type="predicted"/>
<organism evidence="1 2">
    <name type="scientific">Thalassiosira oceanica</name>
    <name type="common">Marine diatom</name>
    <dbReference type="NCBI Taxonomy" id="159749"/>
    <lineage>
        <taxon>Eukaryota</taxon>
        <taxon>Sar</taxon>
        <taxon>Stramenopiles</taxon>
        <taxon>Ochrophyta</taxon>
        <taxon>Bacillariophyta</taxon>
        <taxon>Coscinodiscophyceae</taxon>
        <taxon>Thalassiosirophycidae</taxon>
        <taxon>Thalassiosirales</taxon>
        <taxon>Thalassiosiraceae</taxon>
        <taxon>Thalassiosira</taxon>
    </lineage>
</organism>
<dbReference type="InterPro" id="IPR011990">
    <property type="entry name" value="TPR-like_helical_dom_sf"/>
</dbReference>
<dbReference type="EMBL" id="AGNL01007033">
    <property type="protein sequence ID" value="EJK71587.1"/>
    <property type="molecule type" value="Genomic_DNA"/>
</dbReference>
<dbReference type="SMART" id="SM00671">
    <property type="entry name" value="SEL1"/>
    <property type="match status" value="3"/>
</dbReference>
<comment type="caution">
    <text evidence="1">The sequence shown here is derived from an EMBL/GenBank/DDBJ whole genome shotgun (WGS) entry which is preliminary data.</text>
</comment>
<dbReference type="AlphaFoldDB" id="K0TL66"/>
<sequence>MKYLGDKHLHGNLGLTRNVPRAIELWTEAAQLGSLDARYQLGVAHYYDVKDVDENKPRGIRHWQQAAMEGHAESRHMLGYAEFKDGNCELAVRHWMISAKMGCETSLNGIKDIFMGGRATKAQYAEALRGYGDFVEETKSPQREEAKRLESKWICEQDRAITS</sequence>
<reference evidence="1 2" key="1">
    <citation type="journal article" date="2012" name="Genome Biol.">
        <title>Genome and low-iron response of an oceanic diatom adapted to chronic iron limitation.</title>
        <authorList>
            <person name="Lommer M."/>
            <person name="Specht M."/>
            <person name="Roy A.S."/>
            <person name="Kraemer L."/>
            <person name="Andreson R."/>
            <person name="Gutowska M.A."/>
            <person name="Wolf J."/>
            <person name="Bergner S.V."/>
            <person name="Schilhabel M.B."/>
            <person name="Klostermeier U.C."/>
            <person name="Beiko R.G."/>
            <person name="Rosenstiel P."/>
            <person name="Hippler M."/>
            <person name="Laroche J."/>
        </authorList>
    </citation>
    <scope>NUCLEOTIDE SEQUENCE [LARGE SCALE GENOMIC DNA]</scope>
    <source>
        <strain evidence="1 2">CCMP1005</strain>
    </source>
</reference>
<dbReference type="SUPFAM" id="SSF81901">
    <property type="entry name" value="HCP-like"/>
    <property type="match status" value="1"/>
</dbReference>
<evidence type="ECO:0000313" key="2">
    <source>
        <dbReference type="Proteomes" id="UP000266841"/>
    </source>
</evidence>
<evidence type="ECO:0000313" key="1">
    <source>
        <dbReference type="EMBL" id="EJK71587.1"/>
    </source>
</evidence>
<dbReference type="Proteomes" id="UP000266841">
    <property type="component" value="Unassembled WGS sequence"/>
</dbReference>
<keyword evidence="2" id="KW-1185">Reference proteome</keyword>
<protein>
    <submittedName>
        <fullName evidence="1">Uncharacterized protein</fullName>
    </submittedName>
</protein>
<dbReference type="InterPro" id="IPR006597">
    <property type="entry name" value="Sel1-like"/>
</dbReference>
<name>K0TL66_THAOC</name>
<dbReference type="Pfam" id="PF08238">
    <property type="entry name" value="Sel1"/>
    <property type="match status" value="2"/>
</dbReference>